<proteinExistence type="predicted"/>
<organism evidence="2 3">
    <name type="scientific">Erwinia phage vB_EamM_Alexandra</name>
    <dbReference type="NCBI Taxonomy" id="2201424"/>
    <lineage>
        <taxon>Viruses</taxon>
        <taxon>Duplodnaviria</taxon>
        <taxon>Heunggongvirae</taxon>
        <taxon>Uroviricota</taxon>
        <taxon>Caudoviricetes</taxon>
        <taxon>Alexandravirus</taxon>
        <taxon>Alexandravirus alexandra</taxon>
    </lineage>
</organism>
<reference evidence="2 3" key="1">
    <citation type="submission" date="2018-04" db="EMBL/GenBank/DDBJ databases">
        <authorList>
            <person name="Go L.Y."/>
            <person name="Mitchell J.A."/>
        </authorList>
    </citation>
    <scope>NUCLEOTIDE SEQUENCE [LARGE SCALE GENOMIC DNA]</scope>
</reference>
<sequence length="480" mass="50430">MTTLLKLSQVETTQNDEGKSLVGVDGGVKFEASDVATLTQLASVRFNSKTGVLVFIKKNGEVLNVPGLPTVSMFGEGKSGRRGAPGSPGRDGRNGRDGETGRVGCPGGVGNRGKTGPVGDPGRDGEDGPDGDTGRMGPDGPTGPDGNTGPTGPIGPRGNDGPSCIAGATGATGPAPITTAVLSSVQPLDSKVFVWLYPTTNVTPAPPLPTISPLAASVSSLYLVGQRTVQGSDVFTSLAYLPVNARGGVGPYKYKWTVTTTEGVTLEATETNTCIVNFYLRLGLGADRIIKGTITCVVTDMGQTSRPTATARSALTVVARNPVNTATSGCIVFGSVVETLVGPKTVEELRVGDAILGYSNQPKEFRRWSSPSLKGTTVYATVKALVRGQEDHFYVINGQKFTHEHPVLIYDDTAWRYVPARDVQAGQTVLGRNGPVSVYEMRRVDDNVQTVDIDVDPFDCYFVGDVLVHNTDIVAKAEKK</sequence>
<keyword evidence="3" id="KW-1185">Reference proteome</keyword>
<dbReference type="InterPro" id="IPR008160">
    <property type="entry name" value="Collagen"/>
</dbReference>
<dbReference type="Proteomes" id="UP000251795">
    <property type="component" value="Segment"/>
</dbReference>
<evidence type="ECO:0000313" key="2">
    <source>
        <dbReference type="EMBL" id="AWY08386.1"/>
    </source>
</evidence>
<evidence type="ECO:0008006" key="4">
    <source>
        <dbReference type="Google" id="ProtNLM"/>
    </source>
</evidence>
<dbReference type="SUPFAM" id="SSF51294">
    <property type="entry name" value="Hedgehog/intein (Hint) domain"/>
    <property type="match status" value="1"/>
</dbReference>
<dbReference type="Pfam" id="PF01391">
    <property type="entry name" value="Collagen"/>
    <property type="match status" value="1"/>
</dbReference>
<gene>
    <name evidence="2" type="ORF">Alexandra_114</name>
</gene>
<dbReference type="PANTHER" id="PTHR24637">
    <property type="entry name" value="COLLAGEN"/>
    <property type="match status" value="1"/>
</dbReference>
<feature type="compositionally biased region" description="Low complexity" evidence="1">
    <location>
        <begin position="135"/>
        <end position="157"/>
    </location>
</feature>
<feature type="region of interest" description="Disordered" evidence="1">
    <location>
        <begin position="67"/>
        <end position="170"/>
    </location>
</feature>
<feature type="compositionally biased region" description="Basic and acidic residues" evidence="1">
    <location>
        <begin position="90"/>
        <end position="100"/>
    </location>
</feature>
<dbReference type="EMBL" id="MH248138">
    <property type="protein sequence ID" value="AWY08386.1"/>
    <property type="molecule type" value="Genomic_DNA"/>
</dbReference>
<evidence type="ECO:0000256" key="1">
    <source>
        <dbReference type="SAM" id="MobiDB-lite"/>
    </source>
</evidence>
<accession>A0A2Z4QF93</accession>
<evidence type="ECO:0000313" key="3">
    <source>
        <dbReference type="Proteomes" id="UP000251795"/>
    </source>
</evidence>
<feature type="compositionally biased region" description="Gly residues" evidence="1">
    <location>
        <begin position="104"/>
        <end position="113"/>
    </location>
</feature>
<dbReference type="CDD" id="cd00081">
    <property type="entry name" value="Hint"/>
    <property type="match status" value="1"/>
</dbReference>
<dbReference type="InterPro" id="IPR036844">
    <property type="entry name" value="Hint_dom_sf"/>
</dbReference>
<name>A0A2Z4QF93_9CAUD</name>
<dbReference type="Gene3D" id="2.170.16.10">
    <property type="entry name" value="Hedgehog/Intein (Hint) domain"/>
    <property type="match status" value="1"/>
</dbReference>
<protein>
    <recommendedName>
        <fullName evidence="4">Tail fiber protein</fullName>
    </recommendedName>
</protein>